<dbReference type="AlphaFoldDB" id="A0A9W4J497"/>
<dbReference type="InterPro" id="IPR001910">
    <property type="entry name" value="Inosine/uridine_hydrolase_dom"/>
</dbReference>
<evidence type="ECO:0000259" key="5">
    <source>
        <dbReference type="Pfam" id="PF01156"/>
    </source>
</evidence>
<name>A0A9W4J497_9EURO</name>
<dbReference type="GO" id="GO:0008477">
    <property type="term" value="F:purine nucleosidase activity"/>
    <property type="evidence" value="ECO:0007669"/>
    <property type="project" value="TreeGrafter"/>
</dbReference>
<sequence>MALYGRLLLLLTITTALEVHSQSDLQSEKRYAILDNDWLAVGFLPFLLAMKGGMEVLGLASDTGNSWQKQCGLHALANLEVGNLNCIPVYQGATWPLLNTPDRFQAWESVHGKVPFPGAFGPRNITAEQQGKNPASGDPDRIVEEAFVEGLPNATFNNSTNAASFMVQMVHKYPHQVSIYAAGALTNVALAVRMDPSFATLAKELVFMGGYVDVNMLQATGDMTQANINSDINLMADPEAAKIAVTADFPEIIIAGNVANQVHSSQEYLDEVYRVKSPFTRLFHDHYGTKFPFWDETAAALMVDRSIALDTSDVYADVDISYASPNYGSLRLYQEALKPSGVRKVKYVNRIDGDRLKSMMKQAMWDPPTCS</sequence>
<dbReference type="InterPro" id="IPR036452">
    <property type="entry name" value="Ribo_hydro-like"/>
</dbReference>
<evidence type="ECO:0000313" key="6">
    <source>
        <dbReference type="EMBL" id="CAG8371463.1"/>
    </source>
</evidence>
<dbReference type="GO" id="GO:0005829">
    <property type="term" value="C:cytosol"/>
    <property type="evidence" value="ECO:0007669"/>
    <property type="project" value="TreeGrafter"/>
</dbReference>
<organism evidence="6 7">
    <name type="scientific">Penicillium salamii</name>
    <dbReference type="NCBI Taxonomy" id="1612424"/>
    <lineage>
        <taxon>Eukaryota</taxon>
        <taxon>Fungi</taxon>
        <taxon>Dikarya</taxon>
        <taxon>Ascomycota</taxon>
        <taxon>Pezizomycotina</taxon>
        <taxon>Eurotiomycetes</taxon>
        <taxon>Eurotiomycetidae</taxon>
        <taxon>Eurotiales</taxon>
        <taxon>Aspergillaceae</taxon>
        <taxon>Penicillium</taxon>
    </lineage>
</organism>
<accession>A0A9W4J497</accession>
<evidence type="ECO:0000256" key="3">
    <source>
        <dbReference type="ARBA" id="ARBA00023295"/>
    </source>
</evidence>
<dbReference type="InterPro" id="IPR023186">
    <property type="entry name" value="IUNH"/>
</dbReference>
<dbReference type="PANTHER" id="PTHR12304">
    <property type="entry name" value="INOSINE-URIDINE PREFERRING NUCLEOSIDE HYDROLASE"/>
    <property type="match status" value="1"/>
</dbReference>
<gene>
    <name evidence="6" type="ORF">PSALAMII_LOCUS4966</name>
</gene>
<evidence type="ECO:0000256" key="1">
    <source>
        <dbReference type="ARBA" id="ARBA00009176"/>
    </source>
</evidence>
<dbReference type="PANTHER" id="PTHR12304:SF25">
    <property type="entry name" value="INOSINE_URIDINE-PREFERRING NUCLEOSIDE HYDROLASE DOMAIN-CONTAINING PROTEIN"/>
    <property type="match status" value="1"/>
</dbReference>
<comment type="caution">
    <text evidence="6">The sequence shown here is derived from an EMBL/GenBank/DDBJ whole genome shotgun (WGS) entry which is preliminary data.</text>
</comment>
<keyword evidence="3" id="KW-0326">Glycosidase</keyword>
<feature type="domain" description="Inosine/uridine-preferring nucleoside hydrolase" evidence="5">
    <location>
        <begin position="33"/>
        <end position="356"/>
    </location>
</feature>
<reference evidence="6" key="1">
    <citation type="submission" date="2021-07" db="EMBL/GenBank/DDBJ databases">
        <authorList>
            <person name="Branca A.L. A."/>
        </authorList>
    </citation>
    <scope>NUCLEOTIDE SEQUENCE</scope>
</reference>
<evidence type="ECO:0000313" key="7">
    <source>
        <dbReference type="Proteomes" id="UP001152646"/>
    </source>
</evidence>
<keyword evidence="4" id="KW-0732">Signal</keyword>
<dbReference type="SUPFAM" id="SSF53590">
    <property type="entry name" value="Nucleoside hydrolase"/>
    <property type="match status" value="1"/>
</dbReference>
<feature type="signal peptide" evidence="4">
    <location>
        <begin position="1"/>
        <end position="16"/>
    </location>
</feature>
<dbReference type="GO" id="GO:0006152">
    <property type="term" value="P:purine nucleoside catabolic process"/>
    <property type="evidence" value="ECO:0007669"/>
    <property type="project" value="TreeGrafter"/>
</dbReference>
<keyword evidence="2" id="KW-0378">Hydrolase</keyword>
<dbReference type="Pfam" id="PF01156">
    <property type="entry name" value="IU_nuc_hydro"/>
    <property type="match status" value="1"/>
</dbReference>
<feature type="chain" id="PRO_5040722279" description="Inosine/uridine-preferring nucleoside hydrolase domain-containing protein" evidence="4">
    <location>
        <begin position="17"/>
        <end position="371"/>
    </location>
</feature>
<dbReference type="EMBL" id="CAJVPA010000182">
    <property type="protein sequence ID" value="CAG8371463.1"/>
    <property type="molecule type" value="Genomic_DNA"/>
</dbReference>
<dbReference type="Proteomes" id="UP001152646">
    <property type="component" value="Unassembled WGS sequence"/>
</dbReference>
<comment type="similarity">
    <text evidence="1">Belongs to the IUNH family.</text>
</comment>
<dbReference type="OrthoDB" id="4362833at2759"/>
<evidence type="ECO:0000256" key="2">
    <source>
        <dbReference type="ARBA" id="ARBA00022801"/>
    </source>
</evidence>
<dbReference type="Gene3D" id="3.90.245.10">
    <property type="entry name" value="Ribonucleoside hydrolase-like"/>
    <property type="match status" value="1"/>
</dbReference>
<proteinExistence type="inferred from homology"/>
<evidence type="ECO:0000256" key="4">
    <source>
        <dbReference type="SAM" id="SignalP"/>
    </source>
</evidence>
<protein>
    <recommendedName>
        <fullName evidence="5">Inosine/uridine-preferring nucleoside hydrolase domain-containing protein</fullName>
    </recommendedName>
</protein>